<sequence length="172" mass="16812">MKPTTRGTLAAVLTCLATAAGAAAATPAAAVGTVPVPLPLDGVENSLDVELPRVGGEIPLPTPGAPAGPRYVEGRLLPDQTVPQLPLGAGLPGLGLRAPLPEILGGDADHVDLSAPASDLRTLGPGLALDAPLTAPDPGNFGLPAPKLPQAGVITPVLQAVPGANLGTGQGR</sequence>
<dbReference type="Proteomes" id="UP000502504">
    <property type="component" value="Chromosome"/>
</dbReference>
<evidence type="ECO:0000313" key="5">
    <source>
        <dbReference type="Proteomes" id="UP000502504"/>
    </source>
</evidence>
<dbReference type="AlphaFoldDB" id="A0AAE6Y9B8"/>
<evidence type="ECO:0000313" key="3">
    <source>
        <dbReference type="EMBL" id="QIT44604.1"/>
    </source>
</evidence>
<accession>A0AAE6Y9B8</accession>
<dbReference type="EMBL" id="LHQL01000008">
    <property type="protein sequence ID" value="OOQ52090.1"/>
    <property type="molecule type" value="Genomic_DNA"/>
</dbReference>
<keyword evidence="4" id="KW-1185">Reference proteome</keyword>
<reference evidence="2 4" key="1">
    <citation type="submission" date="2015-07" db="EMBL/GenBank/DDBJ databases">
        <title>Draft Genome Sequence of Streptomyces antibioticus, IMRU 3720 reveals insights in the evolution of actinomycin biosynthetic gene clusters in Streptomyces.</title>
        <authorList>
            <person name="Crnovcic I."/>
            <person name="Ruckert C."/>
            <person name="Kalinowksi J."/>
            <person name="Keller U."/>
        </authorList>
    </citation>
    <scope>NUCLEOTIDE SEQUENCE [LARGE SCALE GENOMIC DNA]</scope>
    <source>
        <strain evidence="2 4">DSM 41481</strain>
    </source>
</reference>
<feature type="signal peptide" evidence="1">
    <location>
        <begin position="1"/>
        <end position="24"/>
    </location>
</feature>
<dbReference type="EMBL" id="CP050692">
    <property type="protein sequence ID" value="QIT44604.1"/>
    <property type="molecule type" value="Genomic_DNA"/>
</dbReference>
<proteinExistence type="predicted"/>
<protein>
    <recommendedName>
        <fullName evidence="6">Secreted protein</fullName>
    </recommendedName>
</protein>
<evidence type="ECO:0000313" key="4">
    <source>
        <dbReference type="Proteomes" id="UP000190306"/>
    </source>
</evidence>
<dbReference type="RefSeq" id="WP_030779718.1">
    <property type="nucleotide sequence ID" value="NZ_CM007717.1"/>
</dbReference>
<evidence type="ECO:0008006" key="6">
    <source>
        <dbReference type="Google" id="ProtNLM"/>
    </source>
</evidence>
<keyword evidence="1" id="KW-0732">Signal</keyword>
<name>A0AAE6Y9B8_STRAT</name>
<feature type="chain" id="PRO_5042263723" description="Secreted protein" evidence="1">
    <location>
        <begin position="25"/>
        <end position="172"/>
    </location>
</feature>
<organism evidence="3 5">
    <name type="scientific">Streptomyces antibioticus</name>
    <dbReference type="NCBI Taxonomy" id="1890"/>
    <lineage>
        <taxon>Bacteria</taxon>
        <taxon>Bacillati</taxon>
        <taxon>Actinomycetota</taxon>
        <taxon>Actinomycetes</taxon>
        <taxon>Kitasatosporales</taxon>
        <taxon>Streptomycetaceae</taxon>
        <taxon>Streptomyces</taxon>
    </lineage>
</organism>
<dbReference type="Proteomes" id="UP000190306">
    <property type="component" value="Chromosome"/>
</dbReference>
<evidence type="ECO:0000313" key="2">
    <source>
        <dbReference type="EMBL" id="OOQ52090.1"/>
    </source>
</evidence>
<gene>
    <name evidence="2" type="ORF">AFM16_14195</name>
    <name evidence="3" type="ORF">HCX60_14400</name>
</gene>
<evidence type="ECO:0000256" key="1">
    <source>
        <dbReference type="SAM" id="SignalP"/>
    </source>
</evidence>
<reference evidence="3 5" key="2">
    <citation type="submission" date="2020-03" db="EMBL/GenBank/DDBJ databases">
        <title>Is there a link between lipid content and antibiotic production in Streptomyces?</title>
        <authorList>
            <person name="David M."/>
            <person name="Lejeune C."/>
            <person name="Abreu S."/>
            <person name="Thibessard A."/>
            <person name="Leblond P."/>
            <person name="Chaminade P."/>
            <person name="Virolle M.-J."/>
        </authorList>
    </citation>
    <scope>NUCLEOTIDE SEQUENCE [LARGE SCALE GENOMIC DNA]</scope>
    <source>
        <strain evidence="3 5">DSM 41481</strain>
    </source>
</reference>